<dbReference type="PANTHER" id="PTHR13096">
    <property type="entry name" value="MINA53 MYC INDUCED NUCLEAR ANTIGEN"/>
    <property type="match status" value="1"/>
</dbReference>
<dbReference type="InterPro" id="IPR039994">
    <property type="entry name" value="NO66-like"/>
</dbReference>
<accession>A0A244CLD0</accession>
<gene>
    <name evidence="5" type="ORF">B1199_17015</name>
</gene>
<evidence type="ECO:0000256" key="1">
    <source>
        <dbReference type="ARBA" id="ARBA00001954"/>
    </source>
</evidence>
<dbReference type="Gene3D" id="2.60.120.650">
    <property type="entry name" value="Cupin"/>
    <property type="match status" value="1"/>
</dbReference>
<evidence type="ECO:0000256" key="3">
    <source>
        <dbReference type="ARBA" id="ARBA00023004"/>
    </source>
</evidence>
<dbReference type="SMART" id="SM00558">
    <property type="entry name" value="JmjC"/>
    <property type="match status" value="1"/>
</dbReference>
<organism evidence="5 6">
    <name type="scientific">Pseudoalteromonas ulvae</name>
    <dbReference type="NCBI Taxonomy" id="107327"/>
    <lineage>
        <taxon>Bacteria</taxon>
        <taxon>Pseudomonadati</taxon>
        <taxon>Pseudomonadota</taxon>
        <taxon>Gammaproteobacteria</taxon>
        <taxon>Alteromonadales</taxon>
        <taxon>Pseudoalteromonadaceae</taxon>
        <taxon>Pseudoalteromonas</taxon>
    </lineage>
</organism>
<dbReference type="CDD" id="cd02208">
    <property type="entry name" value="cupin_RmlC-like"/>
    <property type="match status" value="1"/>
</dbReference>
<protein>
    <recommendedName>
        <fullName evidence="4">JmjC domain-containing protein</fullName>
    </recommendedName>
</protein>
<dbReference type="AlphaFoldDB" id="A0A244CLD0"/>
<keyword evidence="2" id="KW-0479">Metal-binding</keyword>
<evidence type="ECO:0000256" key="2">
    <source>
        <dbReference type="ARBA" id="ARBA00022723"/>
    </source>
</evidence>
<dbReference type="GO" id="GO:0046872">
    <property type="term" value="F:metal ion binding"/>
    <property type="evidence" value="ECO:0007669"/>
    <property type="project" value="UniProtKB-KW"/>
</dbReference>
<evidence type="ECO:0000313" key="5">
    <source>
        <dbReference type="EMBL" id="OUL56375.1"/>
    </source>
</evidence>
<dbReference type="Pfam" id="PF08007">
    <property type="entry name" value="JmjC_2"/>
    <property type="match status" value="1"/>
</dbReference>
<feature type="domain" description="JmjC" evidence="4">
    <location>
        <begin position="91"/>
        <end position="236"/>
    </location>
</feature>
<dbReference type="OrthoDB" id="479699at2"/>
<dbReference type="SUPFAM" id="SSF51197">
    <property type="entry name" value="Clavaminate synthase-like"/>
    <property type="match status" value="1"/>
</dbReference>
<reference evidence="5 6" key="1">
    <citation type="submission" date="2017-02" db="EMBL/GenBank/DDBJ databases">
        <title>Pseudoalteromonas ulvae TC14 Genome.</title>
        <authorList>
            <person name="Molmeret M."/>
        </authorList>
    </citation>
    <scope>NUCLEOTIDE SEQUENCE [LARGE SCALE GENOMIC DNA]</scope>
    <source>
        <strain evidence="5">TC14</strain>
    </source>
</reference>
<dbReference type="InterPro" id="IPR003347">
    <property type="entry name" value="JmjC_dom"/>
</dbReference>
<evidence type="ECO:0000313" key="6">
    <source>
        <dbReference type="Proteomes" id="UP000194841"/>
    </source>
</evidence>
<evidence type="ECO:0000259" key="4">
    <source>
        <dbReference type="PROSITE" id="PS51184"/>
    </source>
</evidence>
<dbReference type="RefSeq" id="WP_086745348.1">
    <property type="nucleotide sequence ID" value="NZ_MWPV01000006.1"/>
</dbReference>
<proteinExistence type="predicted"/>
<dbReference type="EMBL" id="MWPV01000006">
    <property type="protein sequence ID" value="OUL56375.1"/>
    <property type="molecule type" value="Genomic_DNA"/>
</dbReference>
<keyword evidence="6" id="KW-1185">Reference proteome</keyword>
<comment type="cofactor">
    <cofactor evidence="1">
        <name>Fe(2+)</name>
        <dbReference type="ChEBI" id="CHEBI:29033"/>
    </cofactor>
</comment>
<dbReference type="Proteomes" id="UP000194841">
    <property type="component" value="Unassembled WGS sequence"/>
</dbReference>
<sequence>MDIDFGIDKKNFFKSVNEKTFFLKRAAVDVSKFDWSNVDQALYSWDIDINDVKIFKNGIVDSSEFLENFNDYGRTKIRIKKHAFYQHLMEGSSISFHKFHLKEIFSNKLAMEISRFTDANTCVNAYAAIGGQGTFDKHFDTHDVFAIQLIGKKRWKLYNPSFEKPLPIHKSKPLLSQSPQEPVLDIILNEGDMLYIPRGMWHEAIPIENQETLHLAIGTYPLKVSDFCEWVIKNKIHESIVGREYLIGDHDSHLMESLADCFKRLVTNKETLNEFVELKRSEHRFRSEFNLKGLLSNDIFQNCEEKKFKFNSLSKINDEGKIVINGISFEFEEKAVELLKRNNYSVYGIKDEKDLEGDYIADLATKLNFLDIVS</sequence>
<name>A0A244CLD0_PSEDV</name>
<dbReference type="PROSITE" id="PS51184">
    <property type="entry name" value="JMJC"/>
    <property type="match status" value="1"/>
</dbReference>
<keyword evidence="3" id="KW-0408">Iron</keyword>
<comment type="caution">
    <text evidence="5">The sequence shown here is derived from an EMBL/GenBank/DDBJ whole genome shotgun (WGS) entry which is preliminary data.</text>
</comment>
<dbReference type="PANTHER" id="PTHR13096:SF8">
    <property type="entry name" value="RIBOSOMAL OXYGENASE 1"/>
    <property type="match status" value="1"/>
</dbReference>